<name>A0A0L0SHE9_ALLM3</name>
<dbReference type="VEuPathDB" id="FungiDB:AMAG_07146"/>
<evidence type="ECO:0000259" key="2">
    <source>
        <dbReference type="PROSITE" id="PS50076"/>
    </source>
</evidence>
<evidence type="ECO:0000313" key="3">
    <source>
        <dbReference type="EMBL" id="KNE61874.1"/>
    </source>
</evidence>
<dbReference type="InterPro" id="IPR001005">
    <property type="entry name" value="SANT/Myb"/>
</dbReference>
<dbReference type="PANTHER" id="PTHR43999:SF1">
    <property type="entry name" value="DNAJ HOMOLOG SUBFAMILY C MEMBER 2"/>
    <property type="match status" value="1"/>
</dbReference>
<dbReference type="GO" id="GO:0030544">
    <property type="term" value="F:Hsp70 protein binding"/>
    <property type="evidence" value="ECO:0007669"/>
    <property type="project" value="InterPro"/>
</dbReference>
<dbReference type="EMBL" id="GG745339">
    <property type="protein sequence ID" value="KNE61874.1"/>
    <property type="molecule type" value="Genomic_DNA"/>
</dbReference>
<protein>
    <recommendedName>
        <fullName evidence="2">J domain-containing protein</fullName>
    </recommendedName>
</protein>
<dbReference type="InterPro" id="IPR001623">
    <property type="entry name" value="DnaJ_domain"/>
</dbReference>
<dbReference type="PROSITE" id="PS50076">
    <property type="entry name" value="DNAJ_2"/>
    <property type="match status" value="1"/>
</dbReference>
<evidence type="ECO:0000313" key="4">
    <source>
        <dbReference type="Proteomes" id="UP000054350"/>
    </source>
</evidence>
<dbReference type="SMART" id="SM00717">
    <property type="entry name" value="SANT"/>
    <property type="match status" value="2"/>
</dbReference>
<reference evidence="4" key="2">
    <citation type="submission" date="2009-11" db="EMBL/GenBank/DDBJ databases">
        <title>The Genome Sequence of Allomyces macrogynus strain ATCC 38327.</title>
        <authorList>
            <consortium name="The Broad Institute Genome Sequencing Platform"/>
            <person name="Russ C."/>
            <person name="Cuomo C."/>
            <person name="Shea T."/>
            <person name="Young S.K."/>
            <person name="Zeng Q."/>
            <person name="Koehrsen M."/>
            <person name="Haas B."/>
            <person name="Borodovsky M."/>
            <person name="Guigo R."/>
            <person name="Alvarado L."/>
            <person name="Berlin A."/>
            <person name="Borenstein D."/>
            <person name="Chen Z."/>
            <person name="Engels R."/>
            <person name="Freedman E."/>
            <person name="Gellesch M."/>
            <person name="Goldberg J."/>
            <person name="Griggs A."/>
            <person name="Gujja S."/>
            <person name="Heiman D."/>
            <person name="Hepburn T."/>
            <person name="Howarth C."/>
            <person name="Jen D."/>
            <person name="Larson L."/>
            <person name="Lewis B."/>
            <person name="Mehta T."/>
            <person name="Park D."/>
            <person name="Pearson M."/>
            <person name="Roberts A."/>
            <person name="Saif S."/>
            <person name="Shenoy N."/>
            <person name="Sisk P."/>
            <person name="Stolte C."/>
            <person name="Sykes S."/>
            <person name="Walk T."/>
            <person name="White J."/>
            <person name="Yandava C."/>
            <person name="Burger G."/>
            <person name="Gray M.W."/>
            <person name="Holland P.W.H."/>
            <person name="King N."/>
            <person name="Lang F.B.F."/>
            <person name="Roger A.J."/>
            <person name="Ruiz-Trillo I."/>
            <person name="Lander E."/>
            <person name="Nusbaum C."/>
        </authorList>
    </citation>
    <scope>NUCLEOTIDE SEQUENCE [LARGE SCALE GENOMIC DNA]</scope>
    <source>
        <strain evidence="4">ATCC 38327</strain>
    </source>
</reference>
<dbReference type="InterPro" id="IPR044634">
    <property type="entry name" value="Zuotin/DnaJC2"/>
</dbReference>
<sequence length="521" mass="56655">MTALTVSLAPAPATTAAGAATTRAVAKLTAIRSLPIDRASPRFSERHDPADESALAELFGAATVDKFPEDDDDEADVIDPRMMFLDPTQWKEQDHYFVLGLQDARFQATDAEIKTAYRRRVLQYHPDNDATFKCIQKAHEILADPVKCMQYDSVDPAIDFTIPSDAEIKSWIESDGPDAIYTHLAPIFARETDTARVRTLVDLALKHDARMKRFKEEDKLAKKMKKQQAAQGGSATPTPVSPSTSEPAAATEPAVEQAAAAAAADKDRKAAVKRERKAIKHLVTREANYLLPASATASADDMTRISAALDQLLDACKDDAQELKNVRVRLAAALAKDLPESRATVKAAFDAECERATTAREQDRSAATSGSAAPAAALPSSKVVPWSAKELQMLIAGVNAIPGGTVARWEQIAEYVAEHSDNPKVRRTADVIAMAKRVQGRPATAAAAAAATWSLAQQEHLQKALRSYPPSYKEADRFDKIAGMVEGKSKKECMARIKYLAEQVKLKKLQQQQQAAQQGDK</sequence>
<dbReference type="AlphaFoldDB" id="A0A0L0SHE9"/>
<dbReference type="OrthoDB" id="1690618at2759"/>
<dbReference type="CDD" id="cd06257">
    <property type="entry name" value="DnaJ"/>
    <property type="match status" value="1"/>
</dbReference>
<gene>
    <name evidence="3" type="ORF">AMAG_07146</name>
</gene>
<dbReference type="Pfam" id="PF00226">
    <property type="entry name" value="DnaJ"/>
    <property type="match status" value="1"/>
</dbReference>
<dbReference type="Gene3D" id="1.10.287.110">
    <property type="entry name" value="DnaJ domain"/>
    <property type="match status" value="1"/>
</dbReference>
<dbReference type="GO" id="GO:0043022">
    <property type="term" value="F:ribosome binding"/>
    <property type="evidence" value="ECO:0007669"/>
    <property type="project" value="InterPro"/>
</dbReference>
<dbReference type="Proteomes" id="UP000054350">
    <property type="component" value="Unassembled WGS sequence"/>
</dbReference>
<accession>A0A0L0SHE9</accession>
<dbReference type="GO" id="GO:0006450">
    <property type="term" value="P:regulation of translational fidelity"/>
    <property type="evidence" value="ECO:0007669"/>
    <property type="project" value="InterPro"/>
</dbReference>
<feature type="compositionally biased region" description="Low complexity" evidence="1">
    <location>
        <begin position="227"/>
        <end position="263"/>
    </location>
</feature>
<dbReference type="GO" id="GO:0005829">
    <property type="term" value="C:cytosol"/>
    <property type="evidence" value="ECO:0007669"/>
    <property type="project" value="TreeGrafter"/>
</dbReference>
<dbReference type="Pfam" id="PF23082">
    <property type="entry name" value="Myb_DNA-binding_2"/>
    <property type="match status" value="1"/>
</dbReference>
<dbReference type="SUPFAM" id="SSF46565">
    <property type="entry name" value="Chaperone J-domain"/>
    <property type="match status" value="1"/>
</dbReference>
<organism evidence="3 4">
    <name type="scientific">Allomyces macrogynus (strain ATCC 38327)</name>
    <name type="common">Allomyces javanicus var. macrogynus</name>
    <dbReference type="NCBI Taxonomy" id="578462"/>
    <lineage>
        <taxon>Eukaryota</taxon>
        <taxon>Fungi</taxon>
        <taxon>Fungi incertae sedis</taxon>
        <taxon>Blastocladiomycota</taxon>
        <taxon>Blastocladiomycetes</taxon>
        <taxon>Blastocladiales</taxon>
        <taxon>Blastocladiaceae</taxon>
        <taxon>Allomyces</taxon>
    </lineage>
</organism>
<dbReference type="Gene3D" id="1.10.10.60">
    <property type="entry name" value="Homeodomain-like"/>
    <property type="match status" value="2"/>
</dbReference>
<dbReference type="eggNOG" id="KOG0724">
    <property type="taxonomic scope" value="Eukaryota"/>
</dbReference>
<dbReference type="InterPro" id="IPR036869">
    <property type="entry name" value="J_dom_sf"/>
</dbReference>
<dbReference type="SMART" id="SM00271">
    <property type="entry name" value="DnaJ"/>
    <property type="match status" value="1"/>
</dbReference>
<dbReference type="PANTHER" id="PTHR43999">
    <property type="entry name" value="DNAJ HOMOLOG SUBFAMILY C MEMBER 2"/>
    <property type="match status" value="1"/>
</dbReference>
<keyword evidence="4" id="KW-1185">Reference proteome</keyword>
<feature type="region of interest" description="Disordered" evidence="1">
    <location>
        <begin position="217"/>
        <end position="269"/>
    </location>
</feature>
<dbReference type="GO" id="GO:0051083">
    <property type="term" value="P:'de novo' cotranslational protein folding"/>
    <property type="evidence" value="ECO:0007669"/>
    <property type="project" value="InterPro"/>
</dbReference>
<feature type="domain" description="J" evidence="2">
    <location>
        <begin position="94"/>
        <end position="155"/>
    </location>
</feature>
<dbReference type="STRING" id="578462.A0A0L0SHE9"/>
<reference evidence="3 4" key="1">
    <citation type="submission" date="2009-11" db="EMBL/GenBank/DDBJ databases">
        <title>Annotation of Allomyces macrogynus ATCC 38327.</title>
        <authorList>
            <consortium name="The Broad Institute Genome Sequencing Platform"/>
            <person name="Russ C."/>
            <person name="Cuomo C."/>
            <person name="Burger G."/>
            <person name="Gray M.W."/>
            <person name="Holland P.W.H."/>
            <person name="King N."/>
            <person name="Lang F.B.F."/>
            <person name="Roger A.J."/>
            <person name="Ruiz-Trillo I."/>
            <person name="Young S.K."/>
            <person name="Zeng Q."/>
            <person name="Gargeya S."/>
            <person name="Fitzgerald M."/>
            <person name="Haas B."/>
            <person name="Abouelleil A."/>
            <person name="Alvarado L."/>
            <person name="Arachchi H.M."/>
            <person name="Berlin A."/>
            <person name="Chapman S.B."/>
            <person name="Gearin G."/>
            <person name="Goldberg J."/>
            <person name="Griggs A."/>
            <person name="Gujja S."/>
            <person name="Hansen M."/>
            <person name="Heiman D."/>
            <person name="Howarth C."/>
            <person name="Larimer J."/>
            <person name="Lui A."/>
            <person name="MacDonald P.J.P."/>
            <person name="McCowen C."/>
            <person name="Montmayeur A."/>
            <person name="Murphy C."/>
            <person name="Neiman D."/>
            <person name="Pearson M."/>
            <person name="Priest M."/>
            <person name="Roberts A."/>
            <person name="Saif S."/>
            <person name="Shea T."/>
            <person name="Sisk P."/>
            <person name="Stolte C."/>
            <person name="Sykes S."/>
            <person name="Wortman J."/>
            <person name="Nusbaum C."/>
            <person name="Birren B."/>
        </authorList>
    </citation>
    <scope>NUCLEOTIDE SEQUENCE [LARGE SCALE GENOMIC DNA]</scope>
    <source>
        <strain evidence="3 4">ATCC 38327</strain>
    </source>
</reference>
<evidence type="ECO:0000256" key="1">
    <source>
        <dbReference type="SAM" id="MobiDB-lite"/>
    </source>
</evidence>
<proteinExistence type="predicted"/>